<dbReference type="InterPro" id="IPR036873">
    <property type="entry name" value="Rhodanese-like_dom_sf"/>
</dbReference>
<dbReference type="Pfam" id="PF00581">
    <property type="entry name" value="Rhodanese"/>
    <property type="match status" value="1"/>
</dbReference>
<dbReference type="InterPro" id="IPR036388">
    <property type="entry name" value="WH-like_DNA-bd_sf"/>
</dbReference>
<dbReference type="Gene3D" id="1.10.10.10">
    <property type="entry name" value="Winged helix-like DNA-binding domain superfamily/Winged helix DNA-binding domain"/>
    <property type="match status" value="1"/>
</dbReference>
<dbReference type="SMART" id="SM00450">
    <property type="entry name" value="RHOD"/>
    <property type="match status" value="1"/>
</dbReference>
<dbReference type="SUPFAM" id="SSF52821">
    <property type="entry name" value="Rhodanese/Cell cycle control phosphatase"/>
    <property type="match status" value="1"/>
</dbReference>
<feature type="region of interest" description="Disordered" evidence="4">
    <location>
        <begin position="214"/>
        <end position="257"/>
    </location>
</feature>
<evidence type="ECO:0000259" key="5">
    <source>
        <dbReference type="PROSITE" id="PS50206"/>
    </source>
</evidence>
<dbReference type="PROSITE" id="PS50987">
    <property type="entry name" value="HTH_ARSR_2"/>
    <property type="match status" value="1"/>
</dbReference>
<dbReference type="PANTHER" id="PTHR43132:SF8">
    <property type="entry name" value="HTH-TYPE TRANSCRIPTIONAL REGULATOR KMTR"/>
    <property type="match status" value="1"/>
</dbReference>
<dbReference type="Gene3D" id="3.40.250.10">
    <property type="entry name" value="Rhodanese-like domain"/>
    <property type="match status" value="1"/>
</dbReference>
<dbReference type="PROSITE" id="PS50206">
    <property type="entry name" value="RHODANESE_3"/>
    <property type="match status" value="1"/>
</dbReference>
<evidence type="ECO:0000259" key="6">
    <source>
        <dbReference type="PROSITE" id="PS50987"/>
    </source>
</evidence>
<dbReference type="InterPro" id="IPR001763">
    <property type="entry name" value="Rhodanese-like_dom"/>
</dbReference>
<keyword evidence="1" id="KW-0805">Transcription regulation</keyword>
<dbReference type="CDD" id="cd00158">
    <property type="entry name" value="RHOD"/>
    <property type="match status" value="1"/>
</dbReference>
<accession>A0ABZ0YYV9</accession>
<dbReference type="NCBIfam" id="NF033788">
    <property type="entry name" value="HTH_metalloreg"/>
    <property type="match status" value="1"/>
</dbReference>
<feature type="domain" description="Rhodanese" evidence="5">
    <location>
        <begin position="127"/>
        <end position="216"/>
    </location>
</feature>
<dbReference type="InterPro" id="IPR051011">
    <property type="entry name" value="Metal_resp_trans_reg"/>
</dbReference>
<sequence length="257" mass="28945">MTFKQQLNDQFARLGKVLSNGRRLELLEHLAQGERSVDGLARVAGLSVANTSQHLQRMQQAGLVTARREGKQVIYAIAADDVVELLDVFRRVGERHLAEVRQMVDAHLHQKDALEPVSAEELIERCRKGLVTLIDVRPEEEYEAGHIPGAINVSVKDLERRMAELDPEREVIAYCRGPYCTFSFEAVARLREAGFQTRRLESGFPEWKLAGLPTSIDDTETAPRTSRVELRASRKTVVSRPSARSRGASDETYQPDR</sequence>
<evidence type="ECO:0000256" key="4">
    <source>
        <dbReference type="SAM" id="MobiDB-lite"/>
    </source>
</evidence>
<dbReference type="PANTHER" id="PTHR43132">
    <property type="entry name" value="ARSENICAL RESISTANCE OPERON REPRESSOR ARSR-RELATED"/>
    <property type="match status" value="1"/>
</dbReference>
<dbReference type="Pfam" id="PF01022">
    <property type="entry name" value="HTH_5"/>
    <property type="match status" value="1"/>
</dbReference>
<proteinExistence type="predicted"/>
<keyword evidence="8" id="KW-1185">Reference proteome</keyword>
<dbReference type="PROSITE" id="PS00380">
    <property type="entry name" value="RHODANESE_1"/>
    <property type="match status" value="1"/>
</dbReference>
<evidence type="ECO:0000256" key="1">
    <source>
        <dbReference type="ARBA" id="ARBA00023015"/>
    </source>
</evidence>
<dbReference type="InterPro" id="IPR011991">
    <property type="entry name" value="ArsR-like_HTH"/>
</dbReference>
<evidence type="ECO:0000256" key="2">
    <source>
        <dbReference type="ARBA" id="ARBA00023125"/>
    </source>
</evidence>
<dbReference type="InterPro" id="IPR001307">
    <property type="entry name" value="Thiosulphate_STrfase_CS"/>
</dbReference>
<dbReference type="CDD" id="cd00090">
    <property type="entry name" value="HTH_ARSR"/>
    <property type="match status" value="1"/>
</dbReference>
<evidence type="ECO:0000313" key="8">
    <source>
        <dbReference type="Proteomes" id="UP001327459"/>
    </source>
</evidence>
<gene>
    <name evidence="7" type="ORF">SR882_00545</name>
</gene>
<dbReference type="InterPro" id="IPR001845">
    <property type="entry name" value="HTH_ArsR_DNA-bd_dom"/>
</dbReference>
<keyword evidence="2" id="KW-0238">DNA-binding</keyword>
<dbReference type="Proteomes" id="UP001327459">
    <property type="component" value="Chromosome"/>
</dbReference>
<name>A0ABZ0YYV9_9GAMM</name>
<keyword evidence="3" id="KW-0804">Transcription</keyword>
<dbReference type="RefSeq" id="WP_322521414.1">
    <property type="nucleotide sequence ID" value="NZ_CP140153.1"/>
</dbReference>
<protein>
    <submittedName>
        <fullName evidence="7">Metalloregulator ArsR/SmtB family transcription factor</fullName>
    </submittedName>
</protein>
<dbReference type="InterPro" id="IPR036390">
    <property type="entry name" value="WH_DNA-bd_sf"/>
</dbReference>
<reference evidence="7 8" key="1">
    <citation type="submission" date="2023-11" db="EMBL/GenBank/DDBJ databases">
        <title>MicrobeMod: A computational toolkit for identifying prokaryotic methylation and restriction-modification with nanopore sequencing.</title>
        <authorList>
            <person name="Crits-Christoph A."/>
            <person name="Kang S.C."/>
            <person name="Lee H."/>
            <person name="Ostrov N."/>
        </authorList>
    </citation>
    <scope>NUCLEOTIDE SEQUENCE [LARGE SCALE GENOMIC DNA]</scope>
    <source>
        <strain evidence="7 8">ATCC 49870</strain>
    </source>
</reference>
<dbReference type="SMART" id="SM00418">
    <property type="entry name" value="HTH_ARSR"/>
    <property type="match status" value="1"/>
</dbReference>
<dbReference type="PRINTS" id="PR00778">
    <property type="entry name" value="HTHARSR"/>
</dbReference>
<feature type="domain" description="HTH arsR-type" evidence="6">
    <location>
        <begin position="3"/>
        <end position="97"/>
    </location>
</feature>
<dbReference type="SUPFAM" id="SSF46785">
    <property type="entry name" value="Winged helix' DNA-binding domain"/>
    <property type="match status" value="1"/>
</dbReference>
<dbReference type="EMBL" id="CP140153">
    <property type="protein sequence ID" value="WQH16417.1"/>
    <property type="molecule type" value="Genomic_DNA"/>
</dbReference>
<evidence type="ECO:0000256" key="3">
    <source>
        <dbReference type="ARBA" id="ARBA00023163"/>
    </source>
</evidence>
<organism evidence="7 8">
    <name type="scientific">Guyparkeria halophila</name>
    <dbReference type="NCBI Taxonomy" id="47960"/>
    <lineage>
        <taxon>Bacteria</taxon>
        <taxon>Pseudomonadati</taxon>
        <taxon>Pseudomonadota</taxon>
        <taxon>Gammaproteobacteria</taxon>
        <taxon>Chromatiales</taxon>
        <taxon>Thioalkalibacteraceae</taxon>
        <taxon>Guyparkeria</taxon>
    </lineage>
</organism>
<evidence type="ECO:0000313" key="7">
    <source>
        <dbReference type="EMBL" id="WQH16417.1"/>
    </source>
</evidence>